<reference evidence="7 8" key="1">
    <citation type="submission" date="2020-09" db="EMBL/GenBank/DDBJ databases">
        <title>novel species in genus Nocardioides.</title>
        <authorList>
            <person name="Zhang G."/>
        </authorList>
    </citation>
    <scope>NUCLEOTIDE SEQUENCE [LARGE SCALE GENOMIC DNA]</scope>
    <source>
        <strain evidence="7 8">19197</strain>
    </source>
</reference>
<evidence type="ECO:0000313" key="7">
    <source>
        <dbReference type="EMBL" id="MBD3914910.1"/>
    </source>
</evidence>
<feature type="domain" description="Protein kinase" evidence="6">
    <location>
        <begin position="21"/>
        <end position="276"/>
    </location>
</feature>
<evidence type="ECO:0000256" key="2">
    <source>
        <dbReference type="ARBA" id="ARBA00022679"/>
    </source>
</evidence>
<keyword evidence="7" id="KW-0723">Serine/threonine-protein kinase</keyword>
<gene>
    <name evidence="7" type="ORF">IEZ25_09815</name>
</gene>
<keyword evidence="8" id="KW-1185">Reference proteome</keyword>
<dbReference type="GO" id="GO:0004674">
    <property type="term" value="F:protein serine/threonine kinase activity"/>
    <property type="evidence" value="ECO:0007669"/>
    <property type="project" value="UniProtKB-KW"/>
</dbReference>
<evidence type="ECO:0000313" key="8">
    <source>
        <dbReference type="Proteomes" id="UP000649289"/>
    </source>
</evidence>
<dbReference type="PROSITE" id="PS50011">
    <property type="entry name" value="PROTEIN_KINASE_DOM"/>
    <property type="match status" value="1"/>
</dbReference>
<organism evidence="7 8">
    <name type="scientific">Nocardioides hwasunensis</name>
    <dbReference type="NCBI Taxonomy" id="397258"/>
    <lineage>
        <taxon>Bacteria</taxon>
        <taxon>Bacillati</taxon>
        <taxon>Actinomycetota</taxon>
        <taxon>Actinomycetes</taxon>
        <taxon>Propionibacteriales</taxon>
        <taxon>Nocardioidaceae</taxon>
        <taxon>Nocardioides</taxon>
    </lineage>
</organism>
<dbReference type="SUPFAM" id="SSF56112">
    <property type="entry name" value="Protein kinase-like (PK-like)"/>
    <property type="match status" value="1"/>
</dbReference>
<dbReference type="PANTHER" id="PTHR43671">
    <property type="entry name" value="SERINE/THREONINE-PROTEIN KINASE NEK"/>
    <property type="match status" value="1"/>
</dbReference>
<proteinExistence type="predicted"/>
<keyword evidence="3" id="KW-0547">Nucleotide-binding</keyword>
<dbReference type="Pfam" id="PF00069">
    <property type="entry name" value="Pkinase"/>
    <property type="match status" value="1"/>
</dbReference>
<keyword evidence="5" id="KW-0067">ATP-binding</keyword>
<protein>
    <recommendedName>
        <fullName evidence="1">non-specific serine/threonine protein kinase</fullName>
        <ecNumber evidence="1">2.7.11.1</ecNumber>
    </recommendedName>
</protein>
<dbReference type="CDD" id="cd14014">
    <property type="entry name" value="STKc_PknB_like"/>
    <property type="match status" value="1"/>
</dbReference>
<dbReference type="Proteomes" id="UP000649289">
    <property type="component" value="Unassembled WGS sequence"/>
</dbReference>
<dbReference type="RefSeq" id="WP_191199198.1">
    <property type="nucleotide sequence ID" value="NZ_BAAAPA010000004.1"/>
</dbReference>
<dbReference type="InterPro" id="IPR050660">
    <property type="entry name" value="NEK_Ser/Thr_kinase"/>
</dbReference>
<sequence length="285" mass="31094">MSIQQADPVVLAPGDEIAPGYTVVSLLSRGSALDVYEVWSEERLCSCVAKTIRPDRVDVRRVRCRLLQEGWLLKELAHPHLPRAFETIEGATPVVILETDVGLTLEEVIDERLRRLPVADLCHLGRQLASAISYLHDSGYLHLDVRPGNVMAHAGRATLIDLSIARPPGLVRRGTGTREYLAPEQARGEVVTTASDVWGLGATLFEAATGVAPFAPLDESEDDAFDDGAFLQLHRSAPRLGSLRTRLPRAFTDLLSACLAPEPVDRPSVRHVHDRLGDVLSALDA</sequence>
<name>A0ABR8MJJ0_9ACTN</name>
<evidence type="ECO:0000259" key="6">
    <source>
        <dbReference type="PROSITE" id="PS50011"/>
    </source>
</evidence>
<keyword evidence="4 7" id="KW-0418">Kinase</keyword>
<evidence type="ECO:0000256" key="1">
    <source>
        <dbReference type="ARBA" id="ARBA00012513"/>
    </source>
</evidence>
<dbReference type="InterPro" id="IPR000719">
    <property type="entry name" value="Prot_kinase_dom"/>
</dbReference>
<evidence type="ECO:0000256" key="5">
    <source>
        <dbReference type="ARBA" id="ARBA00022840"/>
    </source>
</evidence>
<evidence type="ECO:0000256" key="4">
    <source>
        <dbReference type="ARBA" id="ARBA00022777"/>
    </source>
</evidence>
<dbReference type="InterPro" id="IPR011009">
    <property type="entry name" value="Kinase-like_dom_sf"/>
</dbReference>
<comment type="caution">
    <text evidence="7">The sequence shown here is derived from an EMBL/GenBank/DDBJ whole genome shotgun (WGS) entry which is preliminary data.</text>
</comment>
<dbReference type="EC" id="2.7.11.1" evidence="1"/>
<dbReference type="Gene3D" id="3.30.200.20">
    <property type="entry name" value="Phosphorylase Kinase, domain 1"/>
    <property type="match status" value="1"/>
</dbReference>
<evidence type="ECO:0000256" key="3">
    <source>
        <dbReference type="ARBA" id="ARBA00022741"/>
    </source>
</evidence>
<dbReference type="PANTHER" id="PTHR43671:SF13">
    <property type="entry name" value="SERINE_THREONINE-PROTEIN KINASE NEK2"/>
    <property type="match status" value="1"/>
</dbReference>
<accession>A0ABR8MJJ0</accession>
<keyword evidence="2" id="KW-0808">Transferase</keyword>
<dbReference type="EMBL" id="JACXYY010000003">
    <property type="protein sequence ID" value="MBD3914910.1"/>
    <property type="molecule type" value="Genomic_DNA"/>
</dbReference>
<dbReference type="Gene3D" id="1.10.510.10">
    <property type="entry name" value="Transferase(Phosphotransferase) domain 1"/>
    <property type="match status" value="1"/>
</dbReference>